<comment type="caution">
    <text evidence="2">The sequence shown here is derived from an EMBL/GenBank/DDBJ whole genome shotgun (WGS) entry which is preliminary data.</text>
</comment>
<organism evidence="2 3">
    <name type="scientific">Cryphonectria parasitica (strain ATCC 38755 / EP155)</name>
    <dbReference type="NCBI Taxonomy" id="660469"/>
    <lineage>
        <taxon>Eukaryota</taxon>
        <taxon>Fungi</taxon>
        <taxon>Dikarya</taxon>
        <taxon>Ascomycota</taxon>
        <taxon>Pezizomycotina</taxon>
        <taxon>Sordariomycetes</taxon>
        <taxon>Sordariomycetidae</taxon>
        <taxon>Diaporthales</taxon>
        <taxon>Cryphonectriaceae</taxon>
        <taxon>Cryphonectria-Endothia species complex</taxon>
        <taxon>Cryphonectria</taxon>
    </lineage>
</organism>
<keyword evidence="1" id="KW-0732">Signal</keyword>
<evidence type="ECO:0000313" key="3">
    <source>
        <dbReference type="Proteomes" id="UP000803844"/>
    </source>
</evidence>
<reference evidence="2" key="1">
    <citation type="journal article" date="2020" name="Phytopathology">
        <title>Genome sequence of the chestnut blight fungus Cryphonectria parasitica EP155: A fundamental resource for an archetypical invasive plant pathogen.</title>
        <authorList>
            <person name="Crouch J.A."/>
            <person name="Dawe A."/>
            <person name="Aerts A."/>
            <person name="Barry K."/>
            <person name="Churchill A.C.L."/>
            <person name="Grimwood J."/>
            <person name="Hillman B."/>
            <person name="Milgroom M.G."/>
            <person name="Pangilinan J."/>
            <person name="Smith M."/>
            <person name="Salamov A."/>
            <person name="Schmutz J."/>
            <person name="Yadav J."/>
            <person name="Grigoriev I.V."/>
            <person name="Nuss D."/>
        </authorList>
    </citation>
    <scope>NUCLEOTIDE SEQUENCE</scope>
    <source>
        <strain evidence="2">EP155</strain>
    </source>
</reference>
<feature type="chain" id="PRO_5040288244" evidence="1">
    <location>
        <begin position="21"/>
        <end position="180"/>
    </location>
</feature>
<dbReference type="RefSeq" id="XP_040770896.1">
    <property type="nucleotide sequence ID" value="XM_040923960.1"/>
</dbReference>
<keyword evidence="3" id="KW-1185">Reference proteome</keyword>
<sequence>MWSPVLVVLAGIANLGLVLGAATTSTNSIPKSTQASSYLSDVWAGQGPTPTWATGKYATTLASALYSIETSFGGRSDYTSIVDAIYSAASKGGGANVVSSLSVSQWNWGDITTNGWYTSNVPKSMQTEISKYDSAWESAITKVEAKATATGNAAAPRCTGMEMVGVAAGVAGVAAVAGLL</sequence>
<dbReference type="Proteomes" id="UP000803844">
    <property type="component" value="Unassembled WGS sequence"/>
</dbReference>
<dbReference type="GeneID" id="63841089"/>
<evidence type="ECO:0000313" key="2">
    <source>
        <dbReference type="EMBL" id="KAF3759917.1"/>
    </source>
</evidence>
<protein>
    <submittedName>
        <fullName evidence="2">Uncharacterized protein</fullName>
    </submittedName>
</protein>
<dbReference type="EMBL" id="MU032354">
    <property type="protein sequence ID" value="KAF3759917.1"/>
    <property type="molecule type" value="Genomic_DNA"/>
</dbReference>
<name>A0A9P5CJ48_CRYP1</name>
<feature type="signal peptide" evidence="1">
    <location>
        <begin position="1"/>
        <end position="20"/>
    </location>
</feature>
<evidence type="ECO:0000256" key="1">
    <source>
        <dbReference type="SAM" id="SignalP"/>
    </source>
</evidence>
<accession>A0A9P5CJ48</accession>
<gene>
    <name evidence="2" type="ORF">M406DRAFT_358649</name>
</gene>
<dbReference type="AlphaFoldDB" id="A0A9P5CJ48"/>
<dbReference type="OrthoDB" id="4834638at2759"/>
<proteinExistence type="predicted"/>